<organism evidence="1 2">
    <name type="scientific">Caenorhabditis japonica</name>
    <dbReference type="NCBI Taxonomy" id="281687"/>
    <lineage>
        <taxon>Eukaryota</taxon>
        <taxon>Metazoa</taxon>
        <taxon>Ecdysozoa</taxon>
        <taxon>Nematoda</taxon>
        <taxon>Chromadorea</taxon>
        <taxon>Rhabditida</taxon>
        <taxon>Rhabditina</taxon>
        <taxon>Rhabditomorpha</taxon>
        <taxon>Rhabditoidea</taxon>
        <taxon>Rhabditidae</taxon>
        <taxon>Peloderinae</taxon>
        <taxon>Caenorhabditis</taxon>
    </lineage>
</organism>
<dbReference type="Proteomes" id="UP000005237">
    <property type="component" value="Unassembled WGS sequence"/>
</dbReference>
<protein>
    <submittedName>
        <fullName evidence="1">Uncharacterized protein</fullName>
    </submittedName>
</protein>
<accession>A0A8R1DRT8</accession>
<reference evidence="2" key="1">
    <citation type="submission" date="2010-08" db="EMBL/GenBank/DDBJ databases">
        <authorList>
            <consortium name="Caenorhabditis japonica Sequencing Consortium"/>
            <person name="Wilson R.K."/>
        </authorList>
    </citation>
    <scope>NUCLEOTIDE SEQUENCE [LARGE SCALE GENOMIC DNA]</scope>
    <source>
        <strain evidence="2">DF5081</strain>
    </source>
</reference>
<name>A0A8R1DRT8_CAEJA</name>
<dbReference type="EnsemblMetazoa" id="CJA09087.1">
    <property type="protein sequence ID" value="CJA09087.1"/>
    <property type="gene ID" value="WBGene00128291"/>
</dbReference>
<dbReference type="AlphaFoldDB" id="A0A8R1DRT8"/>
<evidence type="ECO:0000313" key="2">
    <source>
        <dbReference type="Proteomes" id="UP000005237"/>
    </source>
</evidence>
<sequence>MELLGWLKRVKPYGKKLFRLYSNPENDLVEEIKNQKNATWTNCRMDKTSLLRVLSIISTMMAAGKIAKCEAKLYDLTFFYVRPNEHSLKISYALCQQSAAGFFKMDPTIFKISEMLTMCEEFSHFTSFRQCHVNLLKSLEKIDVDESVDWFDRVKVLEANILGLINDSDIATRLLKSPKDQKELEYQLKQYPEMFANFKNQYVFSWFNQLHLREICVRGTAAMEVLKEDPAFQNFLKSRNRSKFVDTKENIDPEQESNIKVKIRHHLTPRDPEADKKAKVKRLSIENDSGVLVDADLIPSRRKNSIKQNNENQLKKSKPPKRLFAAQSIYATDVEDLNYSTPLHDGKSFTEINADKVKERNKQRKLREKHFDAGGDYPMDARKRMPATLRKKIRLIARKIMAKAREIQKEPMHSDDLLNLAFSVTDDECSDEEIAPNPFKPKETIYSIREKTCRTFGVLNPNSDAKEVLWWENAKDELNTARAIEKHCVKIDGDSSEPYAEFEEYLGKVEGGGETRNRMVESRRKECYRSFEYEKEIGNDDQELIVIPPGNSFSALNLDHRKQNVGLNSLLLQNLRRRCIDELLILTMIIKGQQQLQDGNVIRCIAYLMLIEFKFAVLAMSENSQLPRQNNFDPFLMHLYKCLLAKFRLYSTDLFGTKCLNPEENLLLKSEPEKFDLNEKCLEFCRDTKALFFCICIRGRAVLLEPKKHQPGRTLEREDVEKQHETFFGLDNANKSTHLSTFWRTEISPIVSGLIHITSHFLLDKVGKMNGEELRATFDGMHGLSYETKNWLMMVTKFGVLAQSTKPPVKYDDLSKNCVPMLFQLPSRIHLEHSTEDMEKIENLEPIYKATTKFVRNKHATWKEACRKIAGLSRQTNTDTEYMEKENLTFFGEAIEKDVYMVAVYKGETHSVEKLKLSSGLNYLCRKIRSQHGFNVINSFSCQKKNL</sequence>
<keyword evidence="2" id="KW-1185">Reference proteome</keyword>
<evidence type="ECO:0000313" key="1">
    <source>
        <dbReference type="EnsemblMetazoa" id="CJA09087.1"/>
    </source>
</evidence>
<proteinExistence type="predicted"/>
<reference evidence="1" key="2">
    <citation type="submission" date="2022-06" db="UniProtKB">
        <authorList>
            <consortium name="EnsemblMetazoa"/>
        </authorList>
    </citation>
    <scope>IDENTIFICATION</scope>
    <source>
        <strain evidence="1">DF5081</strain>
    </source>
</reference>